<keyword evidence="3" id="KW-1185">Reference proteome</keyword>
<reference evidence="2" key="1">
    <citation type="submission" date="2020-10" db="EMBL/GenBank/DDBJ databases">
        <authorList>
            <person name="Han B."/>
            <person name="Lu T."/>
            <person name="Zhao Q."/>
            <person name="Huang X."/>
            <person name="Zhao Y."/>
        </authorList>
    </citation>
    <scope>NUCLEOTIDE SEQUENCE</scope>
</reference>
<gene>
    <name evidence="2" type="ORF">NCGR_LOCUS43256</name>
</gene>
<feature type="transmembrane region" description="Helical" evidence="1">
    <location>
        <begin position="36"/>
        <end position="54"/>
    </location>
</feature>
<dbReference type="PANTHER" id="PTHR33530">
    <property type="entry name" value="OS01G0147100 PROTEIN"/>
    <property type="match status" value="1"/>
</dbReference>
<feature type="transmembrane region" description="Helical" evidence="1">
    <location>
        <begin position="74"/>
        <end position="98"/>
    </location>
</feature>
<evidence type="ECO:0000256" key="1">
    <source>
        <dbReference type="SAM" id="Phobius"/>
    </source>
</evidence>
<evidence type="ECO:0000313" key="3">
    <source>
        <dbReference type="Proteomes" id="UP000604825"/>
    </source>
</evidence>
<dbReference type="AlphaFoldDB" id="A0A811QKY3"/>
<dbReference type="EMBL" id="CAJGYO010000011">
    <property type="protein sequence ID" value="CAD6259819.1"/>
    <property type="molecule type" value="Genomic_DNA"/>
</dbReference>
<keyword evidence="1" id="KW-0812">Transmembrane</keyword>
<dbReference type="PANTHER" id="PTHR33530:SF9">
    <property type="entry name" value="OS01G0184600 PROTEIN"/>
    <property type="match status" value="1"/>
</dbReference>
<comment type="caution">
    <text evidence="2">The sequence shown here is derived from an EMBL/GenBank/DDBJ whole genome shotgun (WGS) entry which is preliminary data.</text>
</comment>
<protein>
    <submittedName>
        <fullName evidence="2">Uncharacterized protein</fullName>
    </submittedName>
</protein>
<dbReference type="OrthoDB" id="10559893at2759"/>
<feature type="transmembrane region" description="Helical" evidence="1">
    <location>
        <begin position="110"/>
        <end position="130"/>
    </location>
</feature>
<proteinExistence type="predicted"/>
<dbReference type="InterPro" id="IPR022149">
    <property type="entry name" value="DUF3681"/>
</dbReference>
<accession>A0A811QKY3</accession>
<name>A0A811QKY3_9POAL</name>
<dbReference type="Proteomes" id="UP000604825">
    <property type="component" value="Unassembled WGS sequence"/>
</dbReference>
<keyword evidence="1" id="KW-0472">Membrane</keyword>
<sequence length="131" mass="13289">MDSFCVHMPATAPAEVAAQMADAAAAGHDDEKLRRALVGGGAAKAAAVLLLALSSRSPPAAGVFLRGGTALLCAYYGVLAAVALFGGLEVAVGFWVAGDPDRRRGWGRRVLWVSVVTLVVVAGLGGFAVLK</sequence>
<organism evidence="2 3">
    <name type="scientific">Miscanthus lutarioriparius</name>
    <dbReference type="NCBI Taxonomy" id="422564"/>
    <lineage>
        <taxon>Eukaryota</taxon>
        <taxon>Viridiplantae</taxon>
        <taxon>Streptophyta</taxon>
        <taxon>Embryophyta</taxon>
        <taxon>Tracheophyta</taxon>
        <taxon>Spermatophyta</taxon>
        <taxon>Magnoliopsida</taxon>
        <taxon>Liliopsida</taxon>
        <taxon>Poales</taxon>
        <taxon>Poaceae</taxon>
        <taxon>PACMAD clade</taxon>
        <taxon>Panicoideae</taxon>
        <taxon>Andropogonodae</taxon>
        <taxon>Andropogoneae</taxon>
        <taxon>Saccharinae</taxon>
        <taxon>Miscanthus</taxon>
    </lineage>
</organism>
<keyword evidence="1" id="KW-1133">Transmembrane helix</keyword>
<evidence type="ECO:0000313" key="2">
    <source>
        <dbReference type="EMBL" id="CAD6259819.1"/>
    </source>
</evidence>
<dbReference type="Pfam" id="PF12442">
    <property type="entry name" value="DUF3681"/>
    <property type="match status" value="1"/>
</dbReference>